<gene>
    <name evidence="1" type="ORF">L1987_46784</name>
</gene>
<evidence type="ECO:0000313" key="2">
    <source>
        <dbReference type="Proteomes" id="UP001056120"/>
    </source>
</evidence>
<protein>
    <submittedName>
        <fullName evidence="1">Uncharacterized protein</fullName>
    </submittedName>
</protein>
<dbReference type="EMBL" id="CM042032">
    <property type="protein sequence ID" value="KAI3776991.1"/>
    <property type="molecule type" value="Genomic_DNA"/>
</dbReference>
<sequence>MNKFKDHESWEIIHIPDKPPFPPHQQPTVKVYAAVIDPKHANTLVRKLNHILPLENLRHVKRVRKQQLDGGSTHLSVILCLAGEDDSQLDVVPKEVVELIDSYQLETFITKVCRYAPLSKEEWVEQCKIWPTSFHPPTYNINGITGFSEEESHSVCTFMKLALDLAKSERQMVNAAVIVDPSTNEVIARACDQVYSCSSPINHEVTKNHDNMLLNSSATEEPNLLYDGVSCLYPWGWSNQKSCDSWHPLWHAAIVAIEDSAARDRNLFPGSRHDLAEIDHVQPALTYPSPKKQKTKSTDVNAYEELGSHTNGCPPESSRPYLCTGYDIYLIWEPCAMCAMALVHQRIKRIFYAFPNPNAGALGSVHRLQGEKSLNHHYAVFNVLLPQESLNRGGVTEKPSNVAHGVSL</sequence>
<comment type="caution">
    <text evidence="1">The sequence shown here is derived from an EMBL/GenBank/DDBJ whole genome shotgun (WGS) entry which is preliminary data.</text>
</comment>
<proteinExistence type="predicted"/>
<keyword evidence="2" id="KW-1185">Reference proteome</keyword>
<name>A0ACB9G193_9ASTR</name>
<evidence type="ECO:0000313" key="1">
    <source>
        <dbReference type="EMBL" id="KAI3776991.1"/>
    </source>
</evidence>
<accession>A0ACB9G193</accession>
<organism evidence="1 2">
    <name type="scientific">Smallanthus sonchifolius</name>
    <dbReference type="NCBI Taxonomy" id="185202"/>
    <lineage>
        <taxon>Eukaryota</taxon>
        <taxon>Viridiplantae</taxon>
        <taxon>Streptophyta</taxon>
        <taxon>Embryophyta</taxon>
        <taxon>Tracheophyta</taxon>
        <taxon>Spermatophyta</taxon>
        <taxon>Magnoliopsida</taxon>
        <taxon>eudicotyledons</taxon>
        <taxon>Gunneridae</taxon>
        <taxon>Pentapetalae</taxon>
        <taxon>asterids</taxon>
        <taxon>campanulids</taxon>
        <taxon>Asterales</taxon>
        <taxon>Asteraceae</taxon>
        <taxon>Asteroideae</taxon>
        <taxon>Heliantheae alliance</taxon>
        <taxon>Millerieae</taxon>
        <taxon>Smallanthus</taxon>
    </lineage>
</organism>
<dbReference type="Proteomes" id="UP001056120">
    <property type="component" value="Linkage Group LG15"/>
</dbReference>
<reference evidence="1 2" key="2">
    <citation type="journal article" date="2022" name="Mol. Ecol. Resour.">
        <title>The genomes of chicory, endive, great burdock and yacon provide insights into Asteraceae paleo-polyploidization history and plant inulin production.</title>
        <authorList>
            <person name="Fan W."/>
            <person name="Wang S."/>
            <person name="Wang H."/>
            <person name="Wang A."/>
            <person name="Jiang F."/>
            <person name="Liu H."/>
            <person name="Zhao H."/>
            <person name="Xu D."/>
            <person name="Zhang Y."/>
        </authorList>
    </citation>
    <scope>NUCLEOTIDE SEQUENCE [LARGE SCALE GENOMIC DNA]</scope>
    <source>
        <strain evidence="2">cv. Yunnan</strain>
        <tissue evidence="1">Leaves</tissue>
    </source>
</reference>
<reference evidence="2" key="1">
    <citation type="journal article" date="2022" name="Mol. Ecol. Resour.">
        <title>The genomes of chicory, endive, great burdock and yacon provide insights into Asteraceae palaeo-polyploidization history and plant inulin production.</title>
        <authorList>
            <person name="Fan W."/>
            <person name="Wang S."/>
            <person name="Wang H."/>
            <person name="Wang A."/>
            <person name="Jiang F."/>
            <person name="Liu H."/>
            <person name="Zhao H."/>
            <person name="Xu D."/>
            <person name="Zhang Y."/>
        </authorList>
    </citation>
    <scope>NUCLEOTIDE SEQUENCE [LARGE SCALE GENOMIC DNA]</scope>
    <source>
        <strain evidence="2">cv. Yunnan</strain>
    </source>
</reference>